<dbReference type="InterPro" id="IPR000873">
    <property type="entry name" value="AMP-dep_synth/lig_dom"/>
</dbReference>
<dbReference type="InterPro" id="IPR020845">
    <property type="entry name" value="AMP-binding_CS"/>
</dbReference>
<dbReference type="PANTHER" id="PTHR24096:SF323">
    <property type="entry name" value="BLR3536 PROTEIN"/>
    <property type="match status" value="1"/>
</dbReference>
<dbReference type="PROSITE" id="PS00455">
    <property type="entry name" value="AMP_BINDING"/>
    <property type="match status" value="1"/>
</dbReference>
<dbReference type="InterPro" id="IPR025110">
    <property type="entry name" value="AMP-bd_C"/>
</dbReference>
<dbReference type="SUPFAM" id="SSF56801">
    <property type="entry name" value="Acetyl-CoA synthetase-like"/>
    <property type="match status" value="1"/>
</dbReference>
<protein>
    <submittedName>
        <fullName evidence="3">Fatty-acyl-CoA synthase</fullName>
    </submittedName>
</protein>
<dbReference type="Gene3D" id="3.30.300.30">
    <property type="match status" value="1"/>
</dbReference>
<dbReference type="GO" id="GO:0016405">
    <property type="term" value="F:CoA-ligase activity"/>
    <property type="evidence" value="ECO:0007669"/>
    <property type="project" value="TreeGrafter"/>
</dbReference>
<gene>
    <name evidence="3" type="ORF">DFR67_10635</name>
</gene>
<proteinExistence type="predicted"/>
<keyword evidence="4" id="KW-1185">Reference proteome</keyword>
<sequence>MYPGAHAATSPHKAAVVVAETGETLSYLDLEDRSRRLARHLFDSGLRRGDHLAVLTDNNPRIFEVYWAAMRSGLYLTAVNRHLSTDEIAYIVNDCGAMALVASGALRDAATAILSTTDVAVRLVFGGEVPGYESYEDALATASTTPLPSQPRGADMLYSSGTTGRPKGIKPPLPETQIDEPGDIYTAVFGPMYGFGPDTVYLSPAPIYHAAPLRFGGIVHALGGTVVMMQRFDAEGALAAIDNYAITHSQWVPTMFVRLLKLSSVIREQYDVSTLRVAVHAAAPCPADVKHAMIDWWGPILYEYYSSTEGNGITFIDSSQWLAHPGSVGQAAVGVIHICDDDGAEIPTGEVGTVFFERDTVTFEYHNDDAKTVAAQHPSHPTWSTTGDVGYVDDEGYLYLTDRKSFMIISGGVNIYPQEIENALTLHPKVFDVAVIGIPDHDMGEQIKAVVQQSADVAGDSALADELTDYLRTRIAHYKIPKSFDFVDTLPRTPTGKLVKRFLLDTHSAPASDVTR</sequence>
<organism evidence="3 4">
    <name type="scientific">Williamsia limnetica</name>
    <dbReference type="NCBI Taxonomy" id="882452"/>
    <lineage>
        <taxon>Bacteria</taxon>
        <taxon>Bacillati</taxon>
        <taxon>Actinomycetota</taxon>
        <taxon>Actinomycetes</taxon>
        <taxon>Mycobacteriales</taxon>
        <taxon>Nocardiaceae</taxon>
        <taxon>Williamsia</taxon>
    </lineage>
</organism>
<dbReference type="AlphaFoldDB" id="A0A318RIH4"/>
<evidence type="ECO:0000259" key="2">
    <source>
        <dbReference type="Pfam" id="PF13193"/>
    </source>
</evidence>
<evidence type="ECO:0000259" key="1">
    <source>
        <dbReference type="Pfam" id="PF00501"/>
    </source>
</evidence>
<dbReference type="InterPro" id="IPR042099">
    <property type="entry name" value="ANL_N_sf"/>
</dbReference>
<feature type="domain" description="AMP-dependent synthetase/ligase" evidence="1">
    <location>
        <begin position="6"/>
        <end position="365"/>
    </location>
</feature>
<dbReference type="Gene3D" id="3.40.50.12780">
    <property type="entry name" value="N-terminal domain of ligase-like"/>
    <property type="match status" value="1"/>
</dbReference>
<dbReference type="InterPro" id="IPR045851">
    <property type="entry name" value="AMP-bd_C_sf"/>
</dbReference>
<dbReference type="PANTHER" id="PTHR24096">
    <property type="entry name" value="LONG-CHAIN-FATTY-ACID--COA LIGASE"/>
    <property type="match status" value="1"/>
</dbReference>
<comment type="caution">
    <text evidence="3">The sequence shown here is derived from an EMBL/GenBank/DDBJ whole genome shotgun (WGS) entry which is preliminary data.</text>
</comment>
<feature type="domain" description="AMP-binding enzyme C-terminal" evidence="2">
    <location>
        <begin position="419"/>
        <end position="497"/>
    </location>
</feature>
<evidence type="ECO:0000313" key="3">
    <source>
        <dbReference type="EMBL" id="PYE17332.1"/>
    </source>
</evidence>
<dbReference type="RefSeq" id="WP_110469841.1">
    <property type="nucleotide sequence ID" value="NZ_QJSP01000006.1"/>
</dbReference>
<dbReference type="OrthoDB" id="9803968at2"/>
<evidence type="ECO:0000313" key="4">
    <source>
        <dbReference type="Proteomes" id="UP000247591"/>
    </source>
</evidence>
<dbReference type="Pfam" id="PF13193">
    <property type="entry name" value="AMP-binding_C"/>
    <property type="match status" value="1"/>
</dbReference>
<accession>A0A318RIH4</accession>
<reference evidence="3 4" key="1">
    <citation type="submission" date="2018-06" db="EMBL/GenBank/DDBJ databases">
        <title>Genomic Encyclopedia of Type Strains, Phase IV (KMG-IV): sequencing the most valuable type-strain genomes for metagenomic binning, comparative biology and taxonomic classification.</title>
        <authorList>
            <person name="Goeker M."/>
        </authorList>
    </citation>
    <scope>NUCLEOTIDE SEQUENCE [LARGE SCALE GENOMIC DNA]</scope>
    <source>
        <strain evidence="3 4">DSM 45521</strain>
    </source>
</reference>
<dbReference type="EMBL" id="QJSP01000006">
    <property type="protein sequence ID" value="PYE17332.1"/>
    <property type="molecule type" value="Genomic_DNA"/>
</dbReference>
<name>A0A318RIH4_WILLI</name>
<dbReference type="Proteomes" id="UP000247591">
    <property type="component" value="Unassembled WGS sequence"/>
</dbReference>
<dbReference type="Pfam" id="PF00501">
    <property type="entry name" value="AMP-binding"/>
    <property type="match status" value="1"/>
</dbReference>